<protein>
    <submittedName>
        <fullName evidence="2">GNAT family N-acetyltransferase</fullName>
    </submittedName>
</protein>
<dbReference type="Gene3D" id="3.40.630.30">
    <property type="match status" value="1"/>
</dbReference>
<dbReference type="KEGG" id="slz:B5P37_07355"/>
<dbReference type="InterPro" id="IPR016181">
    <property type="entry name" value="Acyl_CoA_acyltransferase"/>
</dbReference>
<evidence type="ECO:0000313" key="3">
    <source>
        <dbReference type="Proteomes" id="UP000242864"/>
    </source>
</evidence>
<dbReference type="GO" id="GO:0008999">
    <property type="term" value="F:protein-N-terminal-alanine acetyltransferase activity"/>
    <property type="evidence" value="ECO:0007669"/>
    <property type="project" value="TreeGrafter"/>
</dbReference>
<dbReference type="SUPFAM" id="SSF55729">
    <property type="entry name" value="Acyl-CoA N-acyltransferases (Nat)"/>
    <property type="match status" value="1"/>
</dbReference>
<dbReference type="PANTHER" id="PTHR43441:SF11">
    <property type="entry name" value="RIBOSOMAL-PROTEIN-SERINE ACETYLTRANSFERASE"/>
    <property type="match status" value="1"/>
</dbReference>
<dbReference type="AlphaFoldDB" id="A0AAC9RUM4"/>
<organism evidence="2 3">
    <name type="scientific">Staphylococcus lutrae</name>
    <dbReference type="NCBI Taxonomy" id="155085"/>
    <lineage>
        <taxon>Bacteria</taxon>
        <taxon>Bacillati</taxon>
        <taxon>Bacillota</taxon>
        <taxon>Bacilli</taxon>
        <taxon>Bacillales</taxon>
        <taxon>Staphylococcaceae</taxon>
        <taxon>Staphylococcus</taxon>
    </lineage>
</organism>
<gene>
    <name evidence="2" type="ORF">B5P37_07355</name>
</gene>
<dbReference type="EMBL" id="CP020773">
    <property type="protein sequence ID" value="ARJ51132.1"/>
    <property type="molecule type" value="Genomic_DNA"/>
</dbReference>
<evidence type="ECO:0000313" key="2">
    <source>
        <dbReference type="EMBL" id="ARJ51132.1"/>
    </source>
</evidence>
<dbReference type="InterPro" id="IPR051908">
    <property type="entry name" value="Ribosomal_N-acetyltransferase"/>
</dbReference>
<dbReference type="InterPro" id="IPR000182">
    <property type="entry name" value="GNAT_dom"/>
</dbReference>
<dbReference type="Pfam" id="PF13302">
    <property type="entry name" value="Acetyltransf_3"/>
    <property type="match status" value="1"/>
</dbReference>
<dbReference type="RefSeq" id="WP_085237604.1">
    <property type="nucleotide sequence ID" value="NZ_CP020773.1"/>
</dbReference>
<proteinExistence type="predicted"/>
<sequence length="182" mass="21290">MHHFKLSVNDQIDFVHPTIEHAAEIYAVIEKNRSYLKRFLTWAEMLTSVEKERQYLQETLESVARGTALLYLIYEKEQCIGMIDLHAWNPTVRKAEIGYWLAEHATGRGIMTAAVHKMCEIAFNDYHLNKIELRADVENIGSQRVAEKSGFRLVGVKHEDELNRDTYISINYYECLKSDFYQ</sequence>
<dbReference type="GO" id="GO:0005737">
    <property type="term" value="C:cytoplasm"/>
    <property type="evidence" value="ECO:0007669"/>
    <property type="project" value="TreeGrafter"/>
</dbReference>
<evidence type="ECO:0000259" key="1">
    <source>
        <dbReference type="PROSITE" id="PS51186"/>
    </source>
</evidence>
<dbReference type="PANTHER" id="PTHR43441">
    <property type="entry name" value="RIBOSOMAL-PROTEIN-SERINE ACETYLTRANSFERASE"/>
    <property type="match status" value="1"/>
</dbReference>
<accession>A0AAC9RUM4</accession>
<name>A0AAC9RUM4_9STAP</name>
<feature type="domain" description="N-acetyltransferase" evidence="1">
    <location>
        <begin position="23"/>
        <end position="173"/>
    </location>
</feature>
<reference evidence="2 3" key="1">
    <citation type="submission" date="2017-04" db="EMBL/GenBank/DDBJ databases">
        <authorList>
            <person name="Veseli I.A."/>
            <person name="Tang C."/>
            <person name="Pombert J.-F."/>
        </authorList>
    </citation>
    <scope>NUCLEOTIDE SEQUENCE [LARGE SCALE GENOMIC DNA]</scope>
    <source>
        <strain evidence="2 3">ATCC 700373</strain>
    </source>
</reference>
<dbReference type="PROSITE" id="PS51186">
    <property type="entry name" value="GNAT"/>
    <property type="match status" value="1"/>
</dbReference>
<dbReference type="Proteomes" id="UP000242864">
    <property type="component" value="Chromosome"/>
</dbReference>
<dbReference type="GO" id="GO:1990189">
    <property type="term" value="F:protein N-terminal-serine acetyltransferase activity"/>
    <property type="evidence" value="ECO:0007669"/>
    <property type="project" value="TreeGrafter"/>
</dbReference>
<keyword evidence="3" id="KW-1185">Reference proteome</keyword>